<dbReference type="Proteomes" id="UP001214854">
    <property type="component" value="Unassembled WGS sequence"/>
</dbReference>
<protein>
    <submittedName>
        <fullName evidence="5">LuxR C-terminal-related transcriptional regulator</fullName>
    </submittedName>
</protein>
<keyword evidence="3" id="KW-0804">Transcription</keyword>
<evidence type="ECO:0000313" key="5">
    <source>
        <dbReference type="EMBL" id="MDC7683313.1"/>
    </source>
</evidence>
<dbReference type="PRINTS" id="PR00038">
    <property type="entry name" value="HTHLUXR"/>
</dbReference>
<dbReference type="PROSITE" id="PS50043">
    <property type="entry name" value="HTH_LUXR_2"/>
    <property type="match status" value="1"/>
</dbReference>
<reference evidence="5 6" key="1">
    <citation type="submission" date="2023-01" db="EMBL/GenBank/DDBJ databases">
        <title>Novel species of the genus Asticcacaulis isolated from rivers.</title>
        <authorList>
            <person name="Lu H."/>
        </authorList>
    </citation>
    <scope>NUCLEOTIDE SEQUENCE [LARGE SCALE GENOMIC DNA]</scope>
    <source>
        <strain evidence="5 6">BYS171W</strain>
    </source>
</reference>
<dbReference type="CDD" id="cd06170">
    <property type="entry name" value="LuxR_C_like"/>
    <property type="match status" value="1"/>
</dbReference>
<evidence type="ECO:0000256" key="2">
    <source>
        <dbReference type="ARBA" id="ARBA00023125"/>
    </source>
</evidence>
<name>A0ABT5HTC3_9CAUL</name>
<accession>A0ABT5HTC3</accession>
<dbReference type="InterPro" id="IPR000792">
    <property type="entry name" value="Tscrpt_reg_LuxR_C"/>
</dbReference>
<sequence>MPSYVRSRLLSAREFAISELASLKESDPAFHPAIIESLRAVVPFEHYGFSGVDLDGCKTGSGILLSTDMPMDMFTTYLSERYAKIDPILHALTPDQTDVSWFDLPDAVKQAQQIKPMQRLFDRYHIAPRTVFSFWNDQGGLYGSAGFTRQTPFTPDERAVLKWASRKLHDDMALPILRAFNAQVGLTDNEQKCLELASRGLTSEEAGLKTGLSTETVNTYFKSATRKLGARNRSQAIADAIRLRIID</sequence>
<dbReference type="InterPro" id="IPR005143">
    <property type="entry name" value="TF_LuxR_autoind-bd_dom"/>
</dbReference>
<dbReference type="SMART" id="SM00421">
    <property type="entry name" value="HTH_LUXR"/>
    <property type="match status" value="1"/>
</dbReference>
<dbReference type="Pfam" id="PF00196">
    <property type="entry name" value="GerE"/>
    <property type="match status" value="1"/>
</dbReference>
<gene>
    <name evidence="5" type="ORF">PQU92_08495</name>
</gene>
<dbReference type="InterPro" id="IPR036388">
    <property type="entry name" value="WH-like_DNA-bd_sf"/>
</dbReference>
<dbReference type="Pfam" id="PF03472">
    <property type="entry name" value="Autoind_bind"/>
    <property type="match status" value="1"/>
</dbReference>
<organism evidence="5 6">
    <name type="scientific">Asticcacaulis aquaticus</name>
    <dbReference type="NCBI Taxonomy" id="2984212"/>
    <lineage>
        <taxon>Bacteria</taxon>
        <taxon>Pseudomonadati</taxon>
        <taxon>Pseudomonadota</taxon>
        <taxon>Alphaproteobacteria</taxon>
        <taxon>Caulobacterales</taxon>
        <taxon>Caulobacteraceae</taxon>
        <taxon>Asticcacaulis</taxon>
    </lineage>
</organism>
<dbReference type="InterPro" id="IPR036693">
    <property type="entry name" value="TF_LuxR_autoind-bd_dom_sf"/>
</dbReference>
<dbReference type="Gene3D" id="3.30.450.80">
    <property type="entry name" value="Transcription factor LuxR-like, autoinducer-binding domain"/>
    <property type="match status" value="1"/>
</dbReference>
<dbReference type="EMBL" id="JAQQKX010000005">
    <property type="protein sequence ID" value="MDC7683313.1"/>
    <property type="molecule type" value="Genomic_DNA"/>
</dbReference>
<evidence type="ECO:0000259" key="4">
    <source>
        <dbReference type="PROSITE" id="PS50043"/>
    </source>
</evidence>
<evidence type="ECO:0000256" key="3">
    <source>
        <dbReference type="ARBA" id="ARBA00023163"/>
    </source>
</evidence>
<feature type="domain" description="HTH luxR-type" evidence="4">
    <location>
        <begin position="179"/>
        <end position="244"/>
    </location>
</feature>
<dbReference type="SUPFAM" id="SSF75516">
    <property type="entry name" value="Pheromone-binding domain of LuxR-like quorum-sensing transcription factors"/>
    <property type="match status" value="1"/>
</dbReference>
<keyword evidence="6" id="KW-1185">Reference proteome</keyword>
<dbReference type="Gene3D" id="1.10.10.10">
    <property type="entry name" value="Winged helix-like DNA-binding domain superfamily/Winged helix DNA-binding domain"/>
    <property type="match status" value="1"/>
</dbReference>
<dbReference type="PANTHER" id="PTHR44688">
    <property type="entry name" value="DNA-BINDING TRANSCRIPTIONAL ACTIVATOR DEVR_DOSR"/>
    <property type="match status" value="1"/>
</dbReference>
<evidence type="ECO:0000313" key="6">
    <source>
        <dbReference type="Proteomes" id="UP001214854"/>
    </source>
</evidence>
<dbReference type="RefSeq" id="WP_272747787.1">
    <property type="nucleotide sequence ID" value="NZ_JAQQKX010000005.1"/>
</dbReference>
<dbReference type="SUPFAM" id="SSF46894">
    <property type="entry name" value="C-terminal effector domain of the bipartite response regulators"/>
    <property type="match status" value="1"/>
</dbReference>
<dbReference type="InterPro" id="IPR016032">
    <property type="entry name" value="Sig_transdc_resp-reg_C-effctor"/>
</dbReference>
<keyword evidence="2" id="KW-0238">DNA-binding</keyword>
<keyword evidence="1" id="KW-0805">Transcription regulation</keyword>
<comment type="caution">
    <text evidence="5">The sequence shown here is derived from an EMBL/GenBank/DDBJ whole genome shotgun (WGS) entry which is preliminary data.</text>
</comment>
<dbReference type="PANTHER" id="PTHR44688:SF16">
    <property type="entry name" value="DNA-BINDING TRANSCRIPTIONAL ACTIVATOR DEVR_DOSR"/>
    <property type="match status" value="1"/>
</dbReference>
<proteinExistence type="predicted"/>
<evidence type="ECO:0000256" key="1">
    <source>
        <dbReference type="ARBA" id="ARBA00023015"/>
    </source>
</evidence>